<keyword evidence="3" id="KW-1185">Reference proteome</keyword>
<evidence type="ECO:0000313" key="3">
    <source>
        <dbReference type="Proteomes" id="UP000632766"/>
    </source>
</evidence>
<reference evidence="2 3" key="1">
    <citation type="journal article" date="2021" name="Int. J. Syst. Evol. Microbiol.">
        <title>Amazonocrinis nigriterrae gen. nov., sp. nov., Atlanticothrix silvestris gen. nov., sp. nov. and Dendronalium phyllosphericum gen. nov., sp. nov., nostocacean cyanobacteria from Brazilian environments.</title>
        <authorList>
            <person name="Alvarenga D.O."/>
            <person name="Andreote A.P.D."/>
            <person name="Branco L.H.Z."/>
            <person name="Delbaje E."/>
            <person name="Cruz R.B."/>
            <person name="Varani A.M."/>
            <person name="Fiore M.F."/>
        </authorList>
    </citation>
    <scope>NUCLEOTIDE SEQUENCE [LARGE SCALE GENOMIC DNA]</scope>
    <source>
        <strain evidence="2 3">CENA67</strain>
    </source>
</reference>
<evidence type="ECO:0008006" key="4">
    <source>
        <dbReference type="Google" id="ProtNLM"/>
    </source>
</evidence>
<comment type="caution">
    <text evidence="2">The sequence shown here is derived from an EMBL/GenBank/DDBJ whole genome shotgun (WGS) entry which is preliminary data.</text>
</comment>
<organism evidence="2 3">
    <name type="scientific">Amazonocrinis nigriterrae CENA67</name>
    <dbReference type="NCBI Taxonomy" id="2794033"/>
    <lineage>
        <taxon>Bacteria</taxon>
        <taxon>Bacillati</taxon>
        <taxon>Cyanobacteriota</taxon>
        <taxon>Cyanophyceae</taxon>
        <taxon>Nostocales</taxon>
        <taxon>Nostocaceae</taxon>
        <taxon>Amazonocrinis</taxon>
        <taxon>Amazonocrinis nigriterrae</taxon>
    </lineage>
</organism>
<sequence length="263" mass="28861">MFRLTMKSLTLGSMVALSTATSVFAQVPILQNLQLTQAPSFNCGPHLRTYVVKPLDNRQGFGIRCVKFSEGQPGQSRIPRLAWYGEGNWGGATYRHVGQAIYRGSNLIGFASDIHGNGEDINNNFPGNLKVQILGSRIRVTGAWNEEWRLVNSTNYNPLPRPQTCGGYFDEYKVSDLTGNRQGRGLRCVLTVGPKNTTWFGNGNWGGSTYSHIGTRSFKSYGAGDICGAGFGPICNTFNWGSLKFNSVPGGFDVTGAWSEKWR</sequence>
<keyword evidence="1" id="KW-0732">Signal</keyword>
<evidence type="ECO:0000256" key="1">
    <source>
        <dbReference type="SAM" id="SignalP"/>
    </source>
</evidence>
<protein>
    <recommendedName>
        <fullName evidence="4">Lectin</fullName>
    </recommendedName>
</protein>
<evidence type="ECO:0000313" key="2">
    <source>
        <dbReference type="EMBL" id="MBH8564842.1"/>
    </source>
</evidence>
<name>A0A8J7HWZ1_9NOST</name>
<dbReference type="Proteomes" id="UP000632766">
    <property type="component" value="Unassembled WGS sequence"/>
</dbReference>
<feature type="signal peptide" evidence="1">
    <location>
        <begin position="1"/>
        <end position="25"/>
    </location>
</feature>
<feature type="chain" id="PRO_5035302461" description="Lectin" evidence="1">
    <location>
        <begin position="26"/>
        <end position="263"/>
    </location>
</feature>
<proteinExistence type="predicted"/>
<dbReference type="AlphaFoldDB" id="A0A8J7HWZ1"/>
<gene>
    <name evidence="2" type="ORF">I8748_22105</name>
</gene>
<dbReference type="EMBL" id="JAECZC010000053">
    <property type="protein sequence ID" value="MBH8564842.1"/>
    <property type="molecule type" value="Genomic_DNA"/>
</dbReference>
<accession>A0A8J7HWZ1</accession>
<dbReference type="RefSeq" id="WP_198126666.1">
    <property type="nucleotide sequence ID" value="NZ_JAECZC010000053.1"/>
</dbReference>